<reference evidence="10" key="1">
    <citation type="submission" date="2016-10" db="EMBL/GenBank/DDBJ databases">
        <authorList>
            <person name="Varghese N."/>
            <person name="Submissions S."/>
        </authorList>
    </citation>
    <scope>NUCLEOTIDE SEQUENCE [LARGE SCALE GENOMIC DNA]</scope>
    <source>
        <strain evidence="10">DSM 23256</strain>
    </source>
</reference>
<keyword evidence="10" id="KW-1185">Reference proteome</keyword>
<keyword evidence="4 7" id="KW-0812">Transmembrane</keyword>
<evidence type="ECO:0000256" key="7">
    <source>
        <dbReference type="SAM" id="Phobius"/>
    </source>
</evidence>
<sequence>MFGYEGVGQVIVRMIAIFAVALVVVRVMGNRAVGQLSPFDFVLMVGIGDIVANVAMDGTEALWAGAEGLVGLLLLQQLLAYLALKNKTLRKWFEGAPVTLIENGRILRENFVKTQFNYDDLRQELHKLGMDITNVKDIKLARLESCGTFSVIKVPEKEPLTRQDFADFLKSFYENPLSPQGGQWAKLEQFMADIHCLAEQIRKQRQEMVDDGQEDAGKELH</sequence>
<comment type="similarity">
    <text evidence="2">Belongs to the UPF0702 family.</text>
</comment>
<keyword evidence="3" id="KW-1003">Cell membrane</keyword>
<dbReference type="PANTHER" id="PTHR34582">
    <property type="entry name" value="UPF0702 TRANSMEMBRANE PROTEIN YCAP"/>
    <property type="match status" value="1"/>
</dbReference>
<dbReference type="PANTHER" id="PTHR34582:SF6">
    <property type="entry name" value="UPF0702 TRANSMEMBRANE PROTEIN YCAP"/>
    <property type="match status" value="1"/>
</dbReference>
<evidence type="ECO:0000256" key="1">
    <source>
        <dbReference type="ARBA" id="ARBA00004651"/>
    </source>
</evidence>
<keyword evidence="5 7" id="KW-1133">Transmembrane helix</keyword>
<evidence type="ECO:0000256" key="5">
    <source>
        <dbReference type="ARBA" id="ARBA00022989"/>
    </source>
</evidence>
<feature type="transmembrane region" description="Helical" evidence="7">
    <location>
        <begin position="62"/>
        <end position="84"/>
    </location>
</feature>
<proteinExistence type="inferred from homology"/>
<evidence type="ECO:0000259" key="8">
    <source>
        <dbReference type="Pfam" id="PF04239"/>
    </source>
</evidence>
<evidence type="ECO:0000256" key="4">
    <source>
        <dbReference type="ARBA" id="ARBA00022692"/>
    </source>
</evidence>
<dbReference type="InterPro" id="IPR007353">
    <property type="entry name" value="DUF421"/>
</dbReference>
<gene>
    <name evidence="9" type="ORF">SAMN05660235_00884</name>
</gene>
<dbReference type="Gene3D" id="3.30.240.20">
    <property type="entry name" value="bsu07140 like domains"/>
    <property type="match status" value="1"/>
</dbReference>
<dbReference type="Proteomes" id="UP000243333">
    <property type="component" value="Unassembled WGS sequence"/>
</dbReference>
<evidence type="ECO:0000256" key="3">
    <source>
        <dbReference type="ARBA" id="ARBA00022475"/>
    </source>
</evidence>
<evidence type="ECO:0000313" key="9">
    <source>
        <dbReference type="EMBL" id="SDF23819.1"/>
    </source>
</evidence>
<dbReference type="RefSeq" id="WP_093688484.1">
    <property type="nucleotide sequence ID" value="NZ_FNBU01000005.1"/>
</dbReference>
<dbReference type="GO" id="GO:0005886">
    <property type="term" value="C:plasma membrane"/>
    <property type="evidence" value="ECO:0007669"/>
    <property type="project" value="UniProtKB-SubCell"/>
</dbReference>
<dbReference type="AlphaFoldDB" id="A0A1G7JH68"/>
<feature type="domain" description="YetF C-terminal" evidence="8">
    <location>
        <begin position="85"/>
        <end position="169"/>
    </location>
</feature>
<evidence type="ECO:0000313" key="10">
    <source>
        <dbReference type="Proteomes" id="UP000243333"/>
    </source>
</evidence>
<dbReference type="STRING" id="1123285.SAMN05660235_00884"/>
<organism evidence="9 10">
    <name type="scientific">Sporolituus thermophilus DSM 23256</name>
    <dbReference type="NCBI Taxonomy" id="1123285"/>
    <lineage>
        <taxon>Bacteria</taxon>
        <taxon>Bacillati</taxon>
        <taxon>Bacillota</taxon>
        <taxon>Negativicutes</taxon>
        <taxon>Selenomonadales</taxon>
        <taxon>Sporomusaceae</taxon>
        <taxon>Sporolituus</taxon>
    </lineage>
</organism>
<dbReference type="Pfam" id="PF04239">
    <property type="entry name" value="DUF421"/>
    <property type="match status" value="1"/>
</dbReference>
<feature type="transmembrane region" description="Helical" evidence="7">
    <location>
        <begin position="6"/>
        <end position="27"/>
    </location>
</feature>
<dbReference type="OrthoDB" id="1682423at2"/>
<accession>A0A1G7JH68</accession>
<protein>
    <recommendedName>
        <fullName evidence="8">YetF C-terminal domain-containing protein</fullName>
    </recommendedName>
</protein>
<name>A0A1G7JH68_9FIRM</name>
<evidence type="ECO:0000256" key="6">
    <source>
        <dbReference type="ARBA" id="ARBA00023136"/>
    </source>
</evidence>
<evidence type="ECO:0000256" key="2">
    <source>
        <dbReference type="ARBA" id="ARBA00006448"/>
    </source>
</evidence>
<dbReference type="InterPro" id="IPR023090">
    <property type="entry name" value="UPF0702_alpha/beta_dom_sf"/>
</dbReference>
<feature type="transmembrane region" description="Helical" evidence="7">
    <location>
        <begin position="39"/>
        <end position="56"/>
    </location>
</feature>
<dbReference type="EMBL" id="FNBU01000005">
    <property type="protein sequence ID" value="SDF23819.1"/>
    <property type="molecule type" value="Genomic_DNA"/>
</dbReference>
<comment type="subcellular location">
    <subcellularLocation>
        <location evidence="1">Cell membrane</location>
        <topology evidence="1">Multi-pass membrane protein</topology>
    </subcellularLocation>
</comment>
<keyword evidence="6 7" id="KW-0472">Membrane</keyword>